<evidence type="ECO:0000313" key="1">
    <source>
        <dbReference type="EMBL" id="MCY4745949.1"/>
    </source>
</evidence>
<reference evidence="1" key="1">
    <citation type="submission" date="2022-08" db="EMBL/GenBank/DDBJ databases">
        <title>Genome sequencing of Pelomonas sp. UHG3.</title>
        <authorList>
            <person name="So Y."/>
        </authorList>
    </citation>
    <scope>NUCLEOTIDE SEQUENCE</scope>
    <source>
        <strain evidence="1">UHG3</strain>
    </source>
</reference>
<evidence type="ECO:0000313" key="2">
    <source>
        <dbReference type="Proteomes" id="UP001076464"/>
    </source>
</evidence>
<keyword evidence="2" id="KW-1185">Reference proteome</keyword>
<name>A0ACC6CC99_9BURK</name>
<dbReference type="EMBL" id="JAPPUY010000003">
    <property type="protein sequence ID" value="MCY4745949.1"/>
    <property type="molecule type" value="Genomic_DNA"/>
</dbReference>
<protein>
    <submittedName>
        <fullName evidence="1">Caspase family protein</fullName>
    </submittedName>
</protein>
<organism evidence="1 2">
    <name type="scientific">Roseateles hydrophilus</name>
    <dbReference type="NCBI Taxonomy" id="2975054"/>
    <lineage>
        <taxon>Bacteria</taxon>
        <taxon>Pseudomonadati</taxon>
        <taxon>Pseudomonadota</taxon>
        <taxon>Betaproteobacteria</taxon>
        <taxon>Burkholderiales</taxon>
        <taxon>Sphaerotilaceae</taxon>
        <taxon>Roseateles</taxon>
    </lineage>
</organism>
<proteinExistence type="predicted"/>
<dbReference type="Proteomes" id="UP001076464">
    <property type="component" value="Unassembled WGS sequence"/>
</dbReference>
<comment type="caution">
    <text evidence="1">The sequence shown here is derived from an EMBL/GenBank/DDBJ whole genome shotgun (WGS) entry which is preliminary data.</text>
</comment>
<gene>
    <name evidence="1" type="ORF">NYO99_13270</name>
</gene>
<accession>A0ACC6CC99</accession>
<sequence>MKRALATALTLLATLLPGAALAADQALLVGVGRYPALPQRLWLDGPANDVALMREALLARGFAPQQVLSLSDAPTRAQIVAAMAAVLRGVQPGDRVVFHFSGHGSQQPQPAGARQSEPDGLDEVLLPADVRGWAGPGEVAAIPNALRDDEIGDWLDALVDRGAQVWAFFDTCHAAGMARGDATRGLRAVAPAELGLALEARPRPGAPRFGSPRLDGRALFFAGRSHEGVAEEWLPRGAGLARSRRHGVFSWHVAALLREQGLGEPASLLAALQQRYASERRQQPVPVLAGALAQQARR</sequence>